<keyword evidence="3" id="KW-1185">Reference proteome</keyword>
<reference evidence="2" key="1">
    <citation type="submission" date="2023-02" db="EMBL/GenBank/DDBJ databases">
        <title>Tahibacter soli sp. nov. isolated from soil.</title>
        <authorList>
            <person name="Baek J.H."/>
            <person name="Lee J.K."/>
            <person name="Choi D.G."/>
            <person name="Jeon C.O."/>
        </authorList>
    </citation>
    <scope>NUCLEOTIDE SEQUENCE</scope>
    <source>
        <strain evidence="2">BL</strain>
    </source>
</reference>
<evidence type="ECO:0000313" key="3">
    <source>
        <dbReference type="Proteomes" id="UP001139971"/>
    </source>
</evidence>
<accession>A0A9X4BM83</accession>
<feature type="signal peptide" evidence="1">
    <location>
        <begin position="1"/>
        <end position="33"/>
    </location>
</feature>
<dbReference type="InterPro" id="IPR010727">
    <property type="entry name" value="DUF1302"/>
</dbReference>
<sequence length="630" mass="68871">MKKHSKPRSGLRPIAAAVAFALGAAAIVPAAQAFEFGNQDGLHGTVNTTVTYGVSWRVASQDPDLIGKAQFNPLVGVPPFTLGSPEQRAARGRYSVNFDDGDLAYKDGDVFSNAVKATIELNLMYGANTGMFVRGYTFYDWENVNRYNLSEIARDKVGKDAKILDAFLFHNFDIGGKNGSIRLGQQVVSWGESTFIQGGINSINPIDVSKLRVAGAELKEAFLPVNMIWGSLNFTDSLSAEAFYLFEFEQTDPDPVGTYFSTNDFASLGGTYVMLNFGTIPQPVVNPDFYYGYCYGTNGTDNNIPPALRATSCGVAVPRAPDRFAKNSGQYGFRLNYLADWLANTEFSFYAMNYHSRLPLLSGISLNSQSPTTGRYFAEYPEDIRLYGISFNTQLEGSGIALQGELSYRPNQPLQIDDVELLFAALSPLNVLLPAPYLRFQSQLGSYGPATEIRGWERHKVSQLQFTATKLFGPGNWLASDQVAVVGEVGFNNVWDLPDPSVMRYQCDGTDAGGGADVNTGSGRNPITQQGFCTAFSWGYRLAVRSDYNNAFGSSYTLSPRIAFNHDVNGRTPGPGGSFLKGRKSVTIGAEANYLNSLAFDLSYTNFFGGGDYNLISDRDFVAFSVKYSF</sequence>
<name>A0A9X4BM83_9GAMM</name>
<gene>
    <name evidence="2" type="ORF">OD750_020995</name>
</gene>
<dbReference type="Pfam" id="PF06980">
    <property type="entry name" value="DUF1302"/>
    <property type="match status" value="1"/>
</dbReference>
<evidence type="ECO:0000313" key="2">
    <source>
        <dbReference type="EMBL" id="MDC8015029.1"/>
    </source>
</evidence>
<comment type="caution">
    <text evidence="2">The sequence shown here is derived from an EMBL/GenBank/DDBJ whole genome shotgun (WGS) entry which is preliminary data.</text>
</comment>
<evidence type="ECO:0000256" key="1">
    <source>
        <dbReference type="SAM" id="SignalP"/>
    </source>
</evidence>
<protein>
    <submittedName>
        <fullName evidence="2">DUF1302 domain-containing protein</fullName>
    </submittedName>
</protein>
<proteinExistence type="predicted"/>
<organism evidence="2 3">
    <name type="scientific">Tahibacter soli</name>
    <dbReference type="NCBI Taxonomy" id="2983605"/>
    <lineage>
        <taxon>Bacteria</taxon>
        <taxon>Pseudomonadati</taxon>
        <taxon>Pseudomonadota</taxon>
        <taxon>Gammaproteobacteria</taxon>
        <taxon>Lysobacterales</taxon>
        <taxon>Rhodanobacteraceae</taxon>
        <taxon>Tahibacter</taxon>
    </lineage>
</organism>
<dbReference type="AlphaFoldDB" id="A0A9X4BM83"/>
<dbReference type="RefSeq" id="WP_263542298.1">
    <property type="nucleotide sequence ID" value="NZ_JAOVZO020000019.1"/>
</dbReference>
<keyword evidence="1" id="KW-0732">Signal</keyword>
<feature type="chain" id="PRO_5040845464" evidence="1">
    <location>
        <begin position="34"/>
        <end position="630"/>
    </location>
</feature>
<dbReference type="Proteomes" id="UP001139971">
    <property type="component" value="Unassembled WGS sequence"/>
</dbReference>
<dbReference type="EMBL" id="JAOVZO020000019">
    <property type="protein sequence ID" value="MDC8015029.1"/>
    <property type="molecule type" value="Genomic_DNA"/>
</dbReference>